<keyword evidence="5 12" id="KW-0808">Transferase</keyword>
<dbReference type="UniPathway" id="UPA00219"/>
<dbReference type="InterPro" id="IPR005750">
    <property type="entry name" value="UDP_GlcNAc_COvinyl_MurA"/>
</dbReference>
<keyword evidence="9 12" id="KW-0961">Cell wall biogenesis/degradation</keyword>
<dbReference type="GO" id="GO:0008360">
    <property type="term" value="P:regulation of cell shape"/>
    <property type="evidence" value="ECO:0007669"/>
    <property type="project" value="UniProtKB-KW"/>
</dbReference>
<dbReference type="GO" id="GO:0008760">
    <property type="term" value="F:UDP-N-acetylglucosamine 1-carboxyvinyltransferase activity"/>
    <property type="evidence" value="ECO:0007669"/>
    <property type="project" value="UniProtKB-UniRule"/>
</dbReference>
<name>A0A4P9CA44_EUBML</name>
<dbReference type="InterPro" id="IPR036968">
    <property type="entry name" value="Enolpyruvate_Tfrase_sf"/>
</dbReference>
<evidence type="ECO:0000256" key="4">
    <source>
        <dbReference type="ARBA" id="ARBA00022618"/>
    </source>
</evidence>
<evidence type="ECO:0000256" key="1">
    <source>
        <dbReference type="ARBA" id="ARBA00004496"/>
    </source>
</evidence>
<accession>A0A4P9CA44</accession>
<feature type="domain" description="Enolpyruvate transferase" evidence="13">
    <location>
        <begin position="7"/>
        <end position="405"/>
    </location>
</feature>
<dbReference type="PANTHER" id="PTHR43783">
    <property type="entry name" value="UDP-N-ACETYLGLUCOSAMINE 1-CARBOXYVINYLTRANSFERASE"/>
    <property type="match status" value="1"/>
</dbReference>
<proteinExistence type="inferred from homology"/>
<dbReference type="EMBL" id="CP029487">
    <property type="protein sequence ID" value="QCT72404.1"/>
    <property type="molecule type" value="Genomic_DNA"/>
</dbReference>
<keyword evidence="15" id="KW-1185">Reference proteome</keyword>
<keyword evidence="7 12" id="KW-0573">Peptidoglycan synthesis</keyword>
<comment type="subcellular location">
    <subcellularLocation>
        <location evidence="1 12">Cytoplasm</location>
    </subcellularLocation>
</comment>
<dbReference type="AlphaFoldDB" id="A0A4P9CA44"/>
<keyword evidence="3 12" id="KW-0963">Cytoplasm</keyword>
<feature type="binding site" evidence="12">
    <location>
        <begin position="22"/>
        <end position="23"/>
    </location>
    <ligand>
        <name>phosphoenolpyruvate</name>
        <dbReference type="ChEBI" id="CHEBI:58702"/>
    </ligand>
</feature>
<evidence type="ECO:0000256" key="9">
    <source>
        <dbReference type="ARBA" id="ARBA00023316"/>
    </source>
</evidence>
<dbReference type="NCBIfam" id="TIGR01072">
    <property type="entry name" value="murA"/>
    <property type="match status" value="1"/>
</dbReference>
<evidence type="ECO:0000256" key="5">
    <source>
        <dbReference type="ARBA" id="ARBA00022679"/>
    </source>
</evidence>
<dbReference type="GO" id="GO:0071555">
    <property type="term" value="P:cell wall organization"/>
    <property type="evidence" value="ECO:0007669"/>
    <property type="project" value="UniProtKB-KW"/>
</dbReference>
<feature type="binding site" evidence="12">
    <location>
        <position position="306"/>
    </location>
    <ligand>
        <name>UDP-N-acetyl-alpha-D-glucosamine</name>
        <dbReference type="ChEBI" id="CHEBI:57705"/>
    </ligand>
</feature>
<comment type="pathway">
    <text evidence="2 12">Cell wall biogenesis; peptidoglycan biosynthesis.</text>
</comment>
<keyword evidence="12" id="KW-0670">Pyruvate</keyword>
<dbReference type="HAMAP" id="MF_00111">
    <property type="entry name" value="MurA"/>
    <property type="match status" value="1"/>
</dbReference>
<dbReference type="Gene3D" id="3.65.10.10">
    <property type="entry name" value="Enolpyruvate transferase domain"/>
    <property type="match status" value="2"/>
</dbReference>
<comment type="similarity">
    <text evidence="10 12">Belongs to the EPSP synthase family. MurA subfamily.</text>
</comment>
<dbReference type="SUPFAM" id="SSF55205">
    <property type="entry name" value="EPT/RTPC-like"/>
    <property type="match status" value="1"/>
</dbReference>
<feature type="binding site" evidence="12">
    <location>
        <begin position="123"/>
        <end position="127"/>
    </location>
    <ligand>
        <name>UDP-N-acetyl-alpha-D-glucosamine</name>
        <dbReference type="ChEBI" id="CHEBI:57705"/>
    </ligand>
</feature>
<evidence type="ECO:0000256" key="3">
    <source>
        <dbReference type="ARBA" id="ARBA00022490"/>
    </source>
</evidence>
<evidence type="ECO:0000256" key="10">
    <source>
        <dbReference type="ARBA" id="ARBA00038367"/>
    </source>
</evidence>
<feature type="active site" description="Proton donor" evidence="12">
    <location>
        <position position="118"/>
    </location>
</feature>
<comment type="function">
    <text evidence="12">Cell wall formation. Adds enolpyruvyl to UDP-N-acetylglucosamine.</text>
</comment>
<protein>
    <recommendedName>
        <fullName evidence="12">UDP-N-acetylglucosamine 1-carboxyvinyltransferase</fullName>
        <ecNumber evidence="12">2.5.1.7</ecNumber>
    </recommendedName>
    <alternativeName>
        <fullName evidence="12">Enoylpyruvate transferase</fullName>
    </alternativeName>
    <alternativeName>
        <fullName evidence="12">UDP-N-acetylglucosamine enolpyruvyl transferase</fullName>
        <shortName evidence="12">EPT</shortName>
    </alternativeName>
</protein>
<comment type="catalytic activity">
    <reaction evidence="11 12">
        <text>phosphoenolpyruvate + UDP-N-acetyl-alpha-D-glucosamine = UDP-N-acetyl-3-O-(1-carboxyvinyl)-alpha-D-glucosamine + phosphate</text>
        <dbReference type="Rhea" id="RHEA:18681"/>
        <dbReference type="ChEBI" id="CHEBI:43474"/>
        <dbReference type="ChEBI" id="CHEBI:57705"/>
        <dbReference type="ChEBI" id="CHEBI:58702"/>
        <dbReference type="ChEBI" id="CHEBI:68483"/>
        <dbReference type="EC" id="2.5.1.7"/>
    </reaction>
</comment>
<dbReference type="NCBIfam" id="NF009470">
    <property type="entry name" value="PRK12830.1"/>
    <property type="match status" value="1"/>
</dbReference>
<dbReference type="EC" id="2.5.1.7" evidence="12"/>
<dbReference type="NCBIfam" id="NF006873">
    <property type="entry name" value="PRK09369.1"/>
    <property type="match status" value="1"/>
</dbReference>
<dbReference type="Proteomes" id="UP000218387">
    <property type="component" value="Chromosome"/>
</dbReference>
<dbReference type="FunFam" id="3.65.10.10:FF:000001">
    <property type="entry name" value="UDP-N-acetylglucosamine 1-carboxyvinyltransferase"/>
    <property type="match status" value="1"/>
</dbReference>
<feature type="binding site" evidence="12">
    <location>
        <position position="94"/>
    </location>
    <ligand>
        <name>UDP-N-acetyl-alpha-D-glucosamine</name>
        <dbReference type="ChEBI" id="CHEBI:57705"/>
    </ligand>
</feature>
<dbReference type="InterPro" id="IPR001986">
    <property type="entry name" value="Enolpyruvate_Tfrase_dom"/>
</dbReference>
<keyword evidence="4 12" id="KW-0132">Cell division</keyword>
<dbReference type="InterPro" id="IPR013792">
    <property type="entry name" value="RNA3'P_cycl/enolpyr_Trfase_a/b"/>
</dbReference>
<dbReference type="PANTHER" id="PTHR43783:SF2">
    <property type="entry name" value="UDP-N-ACETYLGLUCOSAMINE 1-CARBOXYVINYLTRANSFERASE 2"/>
    <property type="match status" value="1"/>
</dbReference>
<evidence type="ECO:0000256" key="12">
    <source>
        <dbReference type="HAMAP-Rule" id="MF_00111"/>
    </source>
</evidence>
<evidence type="ECO:0000259" key="13">
    <source>
        <dbReference type="Pfam" id="PF00275"/>
    </source>
</evidence>
<organism evidence="14 15">
    <name type="scientific">Eubacterium maltosivorans</name>
    <dbReference type="NCBI Taxonomy" id="2041044"/>
    <lineage>
        <taxon>Bacteria</taxon>
        <taxon>Bacillati</taxon>
        <taxon>Bacillota</taxon>
        <taxon>Clostridia</taxon>
        <taxon>Eubacteriales</taxon>
        <taxon>Eubacteriaceae</taxon>
        <taxon>Eubacterium</taxon>
    </lineage>
</organism>
<dbReference type="GO" id="GO:0051301">
    <property type="term" value="P:cell division"/>
    <property type="evidence" value="ECO:0007669"/>
    <property type="project" value="UniProtKB-KW"/>
</dbReference>
<evidence type="ECO:0000256" key="2">
    <source>
        <dbReference type="ARBA" id="ARBA00004752"/>
    </source>
</evidence>
<sequence>MDTFIIEGGHPLNGEVAISGAKNAVLGIIPAAILCSCSSKIDNVPDIKDVNKIVAILEKMGAEIYRENDTLIINTDKPINYDCSEYEEETGKMRASYYLLGALLGRYHKAIVPLPGGCNIGDRPIDQHIKGFEALGAKVLIEHGQVKMTADRLIGADIYLDVVSVGATINIMLAATRAEGMTIIENAAKEPHIVDVANFLNLMGANIKGAGTDTIKIKGVEEMHGCEYSVVPDQITAGTYMMAAAATCGNVLVKNVIPKHMEAVTAKMREMGVEIIEEDNGIRVIGKENIKGCKVKTLPYPGFPTDLQQPMAVLMSIASGQSVITESIFENRFKYVDELRKMGADISINGRVANITGVPTLSGTKIKATDLRAGAAMVIAGLIAEGETRITDIQYIDRGYEKLESNIRSLGGIIRREAIEKKVED</sequence>
<reference evidence="14 15" key="1">
    <citation type="submission" date="2018-05" db="EMBL/GenBank/DDBJ databases">
        <title>Genome comparison of Eubacterium sp.</title>
        <authorList>
            <person name="Feng Y."/>
            <person name="Sanchez-Andrea I."/>
            <person name="Stams A.J.M."/>
            <person name="De Vos W.M."/>
        </authorList>
    </citation>
    <scope>NUCLEOTIDE SEQUENCE [LARGE SCALE GENOMIC DNA]</scope>
    <source>
        <strain evidence="14 15">YI</strain>
    </source>
</reference>
<evidence type="ECO:0000313" key="15">
    <source>
        <dbReference type="Proteomes" id="UP000218387"/>
    </source>
</evidence>
<dbReference type="Pfam" id="PF00275">
    <property type="entry name" value="EPSP_synthase"/>
    <property type="match status" value="1"/>
</dbReference>
<dbReference type="GO" id="GO:0009252">
    <property type="term" value="P:peptidoglycan biosynthetic process"/>
    <property type="evidence" value="ECO:0007669"/>
    <property type="project" value="UniProtKB-UniRule"/>
</dbReference>
<gene>
    <name evidence="12" type="primary">murA</name>
    <name evidence="14" type="ORF">CPZ25_014040</name>
</gene>
<evidence type="ECO:0000256" key="8">
    <source>
        <dbReference type="ARBA" id="ARBA00023306"/>
    </source>
</evidence>
<feature type="binding site" evidence="12">
    <location>
        <position position="328"/>
    </location>
    <ligand>
        <name>UDP-N-acetyl-alpha-D-glucosamine</name>
        <dbReference type="ChEBI" id="CHEBI:57705"/>
    </ligand>
</feature>
<evidence type="ECO:0000256" key="6">
    <source>
        <dbReference type="ARBA" id="ARBA00022960"/>
    </source>
</evidence>
<dbReference type="RefSeq" id="WP_096918899.1">
    <property type="nucleotide sequence ID" value="NZ_CP029487.1"/>
</dbReference>
<evidence type="ECO:0000256" key="7">
    <source>
        <dbReference type="ARBA" id="ARBA00022984"/>
    </source>
</evidence>
<comment type="caution">
    <text evidence="12">Lacks conserved residue(s) required for the propagation of feature annotation.</text>
</comment>
<evidence type="ECO:0000256" key="11">
    <source>
        <dbReference type="ARBA" id="ARBA00047527"/>
    </source>
</evidence>
<evidence type="ECO:0000313" key="14">
    <source>
        <dbReference type="EMBL" id="QCT72404.1"/>
    </source>
</evidence>
<dbReference type="CDD" id="cd01555">
    <property type="entry name" value="UdpNAET"/>
    <property type="match status" value="1"/>
</dbReference>
<keyword evidence="8 12" id="KW-0131">Cell cycle</keyword>
<dbReference type="GO" id="GO:0019277">
    <property type="term" value="P:UDP-N-acetylgalactosamine biosynthetic process"/>
    <property type="evidence" value="ECO:0007669"/>
    <property type="project" value="InterPro"/>
</dbReference>
<keyword evidence="6 12" id="KW-0133">Cell shape</keyword>
<dbReference type="GO" id="GO:0005737">
    <property type="term" value="C:cytoplasm"/>
    <property type="evidence" value="ECO:0007669"/>
    <property type="project" value="UniProtKB-SubCell"/>
</dbReference>
<dbReference type="KEGG" id="emt:CPZ25_014040"/>
<feature type="modified residue" description="2-(S-cysteinyl)pyruvic acid O-phosphothioketal" evidence="12">
    <location>
        <position position="118"/>
    </location>
</feature>
<dbReference type="InterPro" id="IPR050068">
    <property type="entry name" value="MurA_subfamily"/>
</dbReference>